<dbReference type="AlphaFoldDB" id="A0AAE0FXD9"/>
<evidence type="ECO:0000256" key="1">
    <source>
        <dbReference type="SAM" id="MobiDB-lite"/>
    </source>
</evidence>
<protein>
    <recommendedName>
        <fullName evidence="4">Nudix hydrolase domain-containing protein</fullName>
    </recommendedName>
</protein>
<evidence type="ECO:0000313" key="3">
    <source>
        <dbReference type="Proteomes" id="UP001190700"/>
    </source>
</evidence>
<accession>A0AAE0FXD9</accession>
<name>A0AAE0FXD9_9CHLO</name>
<reference evidence="2 3" key="1">
    <citation type="journal article" date="2015" name="Genome Biol. Evol.">
        <title>Comparative Genomics of a Bacterivorous Green Alga Reveals Evolutionary Causalities and Consequences of Phago-Mixotrophic Mode of Nutrition.</title>
        <authorList>
            <person name="Burns J.A."/>
            <person name="Paasch A."/>
            <person name="Narechania A."/>
            <person name="Kim E."/>
        </authorList>
    </citation>
    <scope>NUCLEOTIDE SEQUENCE [LARGE SCALE GENOMIC DNA]</scope>
    <source>
        <strain evidence="2 3">PLY_AMNH</strain>
    </source>
</reference>
<keyword evidence="3" id="KW-1185">Reference proteome</keyword>
<dbReference type="Gene3D" id="3.90.79.10">
    <property type="entry name" value="Nucleoside Triphosphate Pyrophosphohydrolase"/>
    <property type="match status" value="1"/>
</dbReference>
<dbReference type="SUPFAM" id="SSF55811">
    <property type="entry name" value="Nudix"/>
    <property type="match status" value="1"/>
</dbReference>
<feature type="region of interest" description="Disordered" evidence="1">
    <location>
        <begin position="1"/>
        <end position="91"/>
    </location>
</feature>
<evidence type="ECO:0000313" key="2">
    <source>
        <dbReference type="EMBL" id="KAK3267734.1"/>
    </source>
</evidence>
<dbReference type="EMBL" id="LGRX02012233">
    <property type="protein sequence ID" value="KAK3267734.1"/>
    <property type="molecule type" value="Genomic_DNA"/>
</dbReference>
<dbReference type="Proteomes" id="UP001190700">
    <property type="component" value="Unassembled WGS sequence"/>
</dbReference>
<proteinExistence type="predicted"/>
<dbReference type="InterPro" id="IPR015797">
    <property type="entry name" value="NUDIX_hydrolase-like_dom_sf"/>
</dbReference>
<evidence type="ECO:0008006" key="4">
    <source>
        <dbReference type="Google" id="ProtNLM"/>
    </source>
</evidence>
<sequence>MDGDGVSQRPSFESPFHNRSVEWESSIPDESLSGRAFQENVTQESSKFLELKPQQQQQQQQDHRNMASAERQQGQEGDIKADPSMYIPGSQGENEGALQVLNEGIVYKRFLTVYNRTVRFPPDMKHGETQKEEEAGPAVAFDLVGHPRANFKFTVTFPFHSPEVPDGEARVTLIREYCQAMNGMSYVLPTGGFDMAKHASMAECAAAELSEEAHLHGGKLQCLLPEDNPGIPEGKWCLNRFIPFLVINPKADIAPGVRDLEEAMIEVHCVSVQELKNIMISGLMQPPSIITCSLALDYLAKHNFL</sequence>
<organism evidence="2 3">
    <name type="scientific">Cymbomonas tetramitiformis</name>
    <dbReference type="NCBI Taxonomy" id="36881"/>
    <lineage>
        <taxon>Eukaryota</taxon>
        <taxon>Viridiplantae</taxon>
        <taxon>Chlorophyta</taxon>
        <taxon>Pyramimonadophyceae</taxon>
        <taxon>Pyramimonadales</taxon>
        <taxon>Pyramimonadaceae</taxon>
        <taxon>Cymbomonas</taxon>
    </lineage>
</organism>
<comment type="caution">
    <text evidence="2">The sequence shown here is derived from an EMBL/GenBank/DDBJ whole genome shotgun (WGS) entry which is preliminary data.</text>
</comment>
<gene>
    <name evidence="2" type="ORF">CYMTET_23728</name>
</gene>